<name>A0AAW0M9S0_QUESU</name>
<dbReference type="InterPro" id="IPR045087">
    <property type="entry name" value="Cu-oxidase_fam"/>
</dbReference>
<reference evidence="4 5" key="1">
    <citation type="journal article" date="2018" name="Sci. Data">
        <title>The draft genome sequence of cork oak.</title>
        <authorList>
            <person name="Ramos A.M."/>
            <person name="Usie A."/>
            <person name="Barbosa P."/>
            <person name="Barros P.M."/>
            <person name="Capote T."/>
            <person name="Chaves I."/>
            <person name="Simoes F."/>
            <person name="Abreu I."/>
            <person name="Carrasquinho I."/>
            <person name="Faro C."/>
            <person name="Guimaraes J.B."/>
            <person name="Mendonca D."/>
            <person name="Nobrega F."/>
            <person name="Rodrigues L."/>
            <person name="Saibo N.J.M."/>
            <person name="Varela M.C."/>
            <person name="Egas C."/>
            <person name="Matos J."/>
            <person name="Miguel C.M."/>
            <person name="Oliveira M.M."/>
            <person name="Ricardo C.P."/>
            <person name="Goncalves S."/>
        </authorList>
    </citation>
    <scope>NUCLEOTIDE SEQUENCE [LARGE SCALE GENOMIC DNA]</scope>
    <source>
        <strain evidence="5">cv. HL8</strain>
    </source>
</reference>
<keyword evidence="2" id="KW-0732">Signal</keyword>
<evidence type="ECO:0000313" key="4">
    <source>
        <dbReference type="EMBL" id="KAK7860747.1"/>
    </source>
</evidence>
<organism evidence="4 5">
    <name type="scientific">Quercus suber</name>
    <name type="common">Cork oak</name>
    <dbReference type="NCBI Taxonomy" id="58331"/>
    <lineage>
        <taxon>Eukaryota</taxon>
        <taxon>Viridiplantae</taxon>
        <taxon>Streptophyta</taxon>
        <taxon>Embryophyta</taxon>
        <taxon>Tracheophyta</taxon>
        <taxon>Spermatophyta</taxon>
        <taxon>Magnoliopsida</taxon>
        <taxon>eudicotyledons</taxon>
        <taxon>Gunneridae</taxon>
        <taxon>Pentapetalae</taxon>
        <taxon>rosids</taxon>
        <taxon>fabids</taxon>
        <taxon>Fagales</taxon>
        <taxon>Fagaceae</taxon>
        <taxon>Quercus</taxon>
    </lineage>
</organism>
<feature type="signal peptide" evidence="2">
    <location>
        <begin position="1"/>
        <end position="23"/>
    </location>
</feature>
<dbReference type="InterPro" id="IPR008972">
    <property type="entry name" value="Cupredoxin"/>
</dbReference>
<dbReference type="GO" id="GO:0016491">
    <property type="term" value="F:oxidoreductase activity"/>
    <property type="evidence" value="ECO:0007669"/>
    <property type="project" value="TreeGrafter"/>
</dbReference>
<dbReference type="InterPro" id="IPR011707">
    <property type="entry name" value="Cu-oxidase-like_N"/>
</dbReference>
<sequence>MLLKLLALCLFTLLLFAFHSVRGTDQWEICRTHNLGVAQEGDTVIVEVTNKLLLENLAIHWHGIRRIGTPSSDGTEGVTRCPIVPGDTFKYEFKVDRARTYLYHAHY</sequence>
<evidence type="ECO:0000313" key="5">
    <source>
        <dbReference type="Proteomes" id="UP000237347"/>
    </source>
</evidence>
<accession>A0AAW0M9S0</accession>
<evidence type="ECO:0000256" key="1">
    <source>
        <dbReference type="ARBA" id="ARBA00010609"/>
    </source>
</evidence>
<feature type="chain" id="PRO_5043407409" evidence="2">
    <location>
        <begin position="24"/>
        <end position="107"/>
    </location>
</feature>
<dbReference type="EMBL" id="PKMF04000005">
    <property type="protein sequence ID" value="KAK7860747.1"/>
    <property type="molecule type" value="Genomic_DNA"/>
</dbReference>
<dbReference type="Gene3D" id="2.60.40.420">
    <property type="entry name" value="Cupredoxins - blue copper proteins"/>
    <property type="match status" value="1"/>
</dbReference>
<feature type="domain" description="Plastocyanin-like" evidence="3">
    <location>
        <begin position="38"/>
        <end position="107"/>
    </location>
</feature>
<protein>
    <submittedName>
        <fullName evidence="4">L-ascorbate oxidase</fullName>
    </submittedName>
</protein>
<dbReference type="PANTHER" id="PTHR11709:SF218">
    <property type="entry name" value="L-ASCORBATE OXIDASE"/>
    <property type="match status" value="1"/>
</dbReference>
<proteinExistence type="inferred from homology"/>
<dbReference type="GO" id="GO:0005507">
    <property type="term" value="F:copper ion binding"/>
    <property type="evidence" value="ECO:0007669"/>
    <property type="project" value="InterPro"/>
</dbReference>
<dbReference type="Pfam" id="PF07732">
    <property type="entry name" value="Cu-oxidase_3"/>
    <property type="match status" value="1"/>
</dbReference>
<dbReference type="Proteomes" id="UP000237347">
    <property type="component" value="Unassembled WGS sequence"/>
</dbReference>
<comment type="caution">
    <text evidence="4">The sequence shown here is derived from an EMBL/GenBank/DDBJ whole genome shotgun (WGS) entry which is preliminary data.</text>
</comment>
<keyword evidence="5" id="KW-1185">Reference proteome</keyword>
<dbReference type="AlphaFoldDB" id="A0AAW0M9S0"/>
<dbReference type="PANTHER" id="PTHR11709">
    <property type="entry name" value="MULTI-COPPER OXIDASE"/>
    <property type="match status" value="1"/>
</dbReference>
<dbReference type="SUPFAM" id="SSF49503">
    <property type="entry name" value="Cupredoxins"/>
    <property type="match status" value="1"/>
</dbReference>
<gene>
    <name evidence="4" type="primary">AAO_0</name>
    <name evidence="4" type="ORF">CFP56_033324</name>
</gene>
<evidence type="ECO:0000256" key="2">
    <source>
        <dbReference type="SAM" id="SignalP"/>
    </source>
</evidence>
<evidence type="ECO:0000259" key="3">
    <source>
        <dbReference type="Pfam" id="PF07732"/>
    </source>
</evidence>
<comment type="similarity">
    <text evidence="1">Belongs to the multicopper oxidase family.</text>
</comment>